<dbReference type="UniPathway" id="UPA00056">
    <property type="reaction ID" value="UER00095"/>
</dbReference>
<protein>
    <recommendedName>
        <fullName evidence="4 8">2-C-methyl-D-erythritol 2,4-cyclodiphosphate synthase</fullName>
        <shortName evidence="8">MECDP-synthase</shortName>
        <shortName evidence="8">MECPP-synthase</shortName>
        <shortName evidence="8">MECPS</shortName>
        <ecNumber evidence="4 8">4.6.1.12</ecNumber>
    </recommendedName>
</protein>
<dbReference type="CDD" id="cd00554">
    <property type="entry name" value="MECDP_synthase"/>
    <property type="match status" value="1"/>
</dbReference>
<evidence type="ECO:0000256" key="2">
    <source>
        <dbReference type="ARBA" id="ARBA00004709"/>
    </source>
</evidence>
<feature type="site" description="Transition state stabilizer" evidence="8">
    <location>
        <position position="36"/>
    </location>
</feature>
<evidence type="ECO:0000256" key="7">
    <source>
        <dbReference type="ARBA" id="ARBA00023239"/>
    </source>
</evidence>
<comment type="caution">
    <text evidence="8">Lacks conserved residue(s) required for the propagation of feature annotation.</text>
</comment>
<comment type="catalytic activity">
    <reaction evidence="1 8 9">
        <text>4-CDP-2-C-methyl-D-erythritol 2-phosphate = 2-C-methyl-D-erythritol 2,4-cyclic diphosphate + CMP</text>
        <dbReference type="Rhea" id="RHEA:23864"/>
        <dbReference type="ChEBI" id="CHEBI:57919"/>
        <dbReference type="ChEBI" id="CHEBI:58483"/>
        <dbReference type="ChEBI" id="CHEBI:60377"/>
        <dbReference type="EC" id="4.6.1.12"/>
    </reaction>
</comment>
<feature type="binding site" evidence="8">
    <location>
        <position position="44"/>
    </location>
    <ligand>
        <name>a divalent metal cation</name>
        <dbReference type="ChEBI" id="CHEBI:60240"/>
    </ligand>
</feature>
<feature type="binding site" evidence="8">
    <location>
        <begin position="58"/>
        <end position="60"/>
    </location>
    <ligand>
        <name>4-CDP-2-C-methyl-D-erythritol 2-phosphate</name>
        <dbReference type="ChEBI" id="CHEBI:57919"/>
    </ligand>
</feature>
<dbReference type="GO" id="GO:0016779">
    <property type="term" value="F:nucleotidyltransferase activity"/>
    <property type="evidence" value="ECO:0007669"/>
    <property type="project" value="UniProtKB-KW"/>
</dbReference>
<dbReference type="Gene3D" id="3.30.1330.50">
    <property type="entry name" value="2-C-methyl-D-erythritol 2,4-cyclodiphosphate synthase"/>
    <property type="match status" value="1"/>
</dbReference>
<keyword evidence="6 8" id="KW-0414">Isoprene biosynthesis</keyword>
<proteinExistence type="inferred from homology"/>
<dbReference type="GO" id="GO:0016114">
    <property type="term" value="P:terpenoid biosynthetic process"/>
    <property type="evidence" value="ECO:0007669"/>
    <property type="project" value="InterPro"/>
</dbReference>
<feature type="binding site" evidence="8">
    <location>
        <position position="12"/>
    </location>
    <ligand>
        <name>a divalent metal cation</name>
        <dbReference type="ChEBI" id="CHEBI:60240"/>
    </ligand>
</feature>
<keyword evidence="11" id="KW-0808">Transferase</keyword>
<evidence type="ECO:0000256" key="1">
    <source>
        <dbReference type="ARBA" id="ARBA00000200"/>
    </source>
</evidence>
<reference evidence="11 12" key="1">
    <citation type="submission" date="2014-07" db="EMBL/GenBank/DDBJ databases">
        <title>Comparative genomic insights into amoeba endosymbionts belonging to the families of Holosporaceae and Candidatus Midichloriaceae within Rickettsiales.</title>
        <authorList>
            <person name="Wang Z."/>
            <person name="Wu M."/>
        </authorList>
    </citation>
    <scope>NUCLEOTIDE SEQUENCE [LARGE SCALE GENOMIC DNA]</scope>
    <source>
        <strain evidence="11">PRA3</strain>
    </source>
</reference>
<name>A0A077AYW3_9PROT</name>
<gene>
    <name evidence="8" type="primary">ispF</name>
    <name evidence="11" type="ORF">ID47_08900</name>
</gene>
<dbReference type="AlphaFoldDB" id="A0A077AYW3"/>
<comment type="function">
    <text evidence="8">Involved in the biosynthesis of isopentenyl diphosphate (IPP) and dimethylallyl diphosphate (DMAPP), two major building blocks of isoprenoid compounds. Catalyzes the conversion of 4-diphosphocytidyl-2-C-methyl-D-erythritol 2-phosphate (CDP-ME2P) to 2-C-methyl-D-erythritol 2,4-cyclodiphosphate (ME-CPP) with a corresponding release of cytidine 5-monophosphate (CMP).</text>
</comment>
<evidence type="ECO:0000256" key="5">
    <source>
        <dbReference type="ARBA" id="ARBA00022723"/>
    </source>
</evidence>
<dbReference type="NCBIfam" id="TIGR00151">
    <property type="entry name" value="ispF"/>
    <property type="match status" value="1"/>
</dbReference>
<feature type="binding site" evidence="8">
    <location>
        <begin position="36"/>
        <end position="37"/>
    </location>
    <ligand>
        <name>4-CDP-2-C-methyl-D-erythritol 2-phosphate</name>
        <dbReference type="ChEBI" id="CHEBI:57919"/>
    </ligand>
</feature>
<comment type="similarity">
    <text evidence="3 8 9">Belongs to the IspF family.</text>
</comment>
<feature type="domain" description="2-C-methyl-D-erythritol 2,4-cyclodiphosphate synthase" evidence="10">
    <location>
        <begin position="3"/>
        <end position="156"/>
    </location>
</feature>
<dbReference type="InterPro" id="IPR020555">
    <property type="entry name" value="MECDP_synthase_CS"/>
</dbReference>
<dbReference type="EMBL" id="CP008941">
    <property type="protein sequence ID" value="AIK96823.1"/>
    <property type="molecule type" value="Genomic_DNA"/>
</dbReference>
<feature type="binding site" evidence="8">
    <location>
        <begin position="10"/>
        <end position="12"/>
    </location>
    <ligand>
        <name>4-CDP-2-C-methyl-D-erythritol 2-phosphate</name>
        <dbReference type="ChEBI" id="CHEBI:57919"/>
    </ligand>
</feature>
<dbReference type="PROSITE" id="PS01350">
    <property type="entry name" value="ISPF"/>
    <property type="match status" value="1"/>
</dbReference>
<dbReference type="SUPFAM" id="SSF69765">
    <property type="entry name" value="IpsF-like"/>
    <property type="match status" value="1"/>
</dbReference>
<evidence type="ECO:0000256" key="9">
    <source>
        <dbReference type="RuleBase" id="RU004395"/>
    </source>
</evidence>
<keyword evidence="7 8" id="KW-0456">Lyase</keyword>
<dbReference type="HAMAP" id="MF_00107">
    <property type="entry name" value="IspF"/>
    <property type="match status" value="1"/>
</dbReference>
<dbReference type="InterPro" id="IPR036571">
    <property type="entry name" value="MECDP_synthase_sf"/>
</dbReference>
<evidence type="ECO:0000313" key="11">
    <source>
        <dbReference type="EMBL" id="AIK96823.1"/>
    </source>
</evidence>
<dbReference type="InterPro" id="IPR003526">
    <property type="entry name" value="MECDP_synthase"/>
</dbReference>
<evidence type="ECO:0000256" key="4">
    <source>
        <dbReference type="ARBA" id="ARBA00012579"/>
    </source>
</evidence>
<evidence type="ECO:0000256" key="6">
    <source>
        <dbReference type="ARBA" id="ARBA00023229"/>
    </source>
</evidence>
<dbReference type="Proteomes" id="UP000028926">
    <property type="component" value="Chromosome"/>
</dbReference>
<keyword evidence="5 8" id="KW-0479">Metal-binding</keyword>
<dbReference type="HOGENOM" id="CLU_084630_2_0_5"/>
<comment type="subunit">
    <text evidence="8">Homotrimer.</text>
</comment>
<dbReference type="STRING" id="91604.ID47_08900"/>
<sequence length="160" mass="17140">MDIRVGNGFDVHAIGQGEHVIICGVKIPCGFSLIGHSDADVGLHALTDAILGALCLGDIGQHFPPNDPRWKGADSTQFLKHAAQLAQNQNYRINHVDVTIIGEAPKVSPHRDTMRQKISQILEIDKESVSVKATTTEKLGFTGRGEGLAALATATLIKQL</sequence>
<keyword evidence="11" id="KW-0548">Nucleotidyltransferase</keyword>
<dbReference type="EC" id="4.6.1.12" evidence="4 8"/>
<evidence type="ECO:0000256" key="3">
    <source>
        <dbReference type="ARBA" id="ARBA00008480"/>
    </source>
</evidence>
<organism evidence="11 12">
    <name type="scientific">Candidatus Odyssella acanthamoebae</name>
    <dbReference type="NCBI Taxonomy" id="91604"/>
    <lineage>
        <taxon>Bacteria</taxon>
        <taxon>Pseudomonadati</taxon>
        <taxon>Pseudomonadota</taxon>
        <taxon>Alphaproteobacteria</taxon>
        <taxon>Holosporales</taxon>
        <taxon>Candidatus Paracaedibacteraceae</taxon>
        <taxon>Candidatus Odyssella</taxon>
    </lineage>
</organism>
<dbReference type="PANTHER" id="PTHR43181">
    <property type="entry name" value="2-C-METHYL-D-ERYTHRITOL 2,4-CYCLODIPHOSPHATE SYNTHASE, CHLOROPLASTIC"/>
    <property type="match status" value="1"/>
</dbReference>
<feature type="binding site" evidence="8">
    <location>
        <position position="10"/>
    </location>
    <ligand>
        <name>a divalent metal cation</name>
        <dbReference type="ChEBI" id="CHEBI:60240"/>
    </ligand>
</feature>
<feature type="site" description="Transition state stabilizer" evidence="8">
    <location>
        <position position="135"/>
    </location>
</feature>
<feature type="binding site" evidence="8">
    <location>
        <begin position="134"/>
        <end position="137"/>
    </location>
    <ligand>
        <name>4-CDP-2-C-methyl-D-erythritol 2-phosphate</name>
        <dbReference type="ChEBI" id="CHEBI:57919"/>
    </ligand>
</feature>
<evidence type="ECO:0000313" key="12">
    <source>
        <dbReference type="Proteomes" id="UP000028926"/>
    </source>
</evidence>
<keyword evidence="12" id="KW-1185">Reference proteome</keyword>
<comment type="cofactor">
    <cofactor evidence="8">
        <name>a divalent metal cation</name>
        <dbReference type="ChEBI" id="CHEBI:60240"/>
    </cofactor>
    <text evidence="8">Binds 1 divalent metal cation per subunit.</text>
</comment>
<dbReference type="PANTHER" id="PTHR43181:SF1">
    <property type="entry name" value="2-C-METHYL-D-ERYTHRITOL 2,4-CYCLODIPHOSPHATE SYNTHASE, CHLOROPLASTIC"/>
    <property type="match status" value="1"/>
</dbReference>
<feature type="binding site" evidence="8">
    <location>
        <position position="144"/>
    </location>
    <ligand>
        <name>4-CDP-2-C-methyl-D-erythritol 2-phosphate</name>
        <dbReference type="ChEBI" id="CHEBI:57919"/>
    </ligand>
</feature>
<dbReference type="OrthoDB" id="9804336at2"/>
<evidence type="ECO:0000256" key="8">
    <source>
        <dbReference type="HAMAP-Rule" id="MF_00107"/>
    </source>
</evidence>
<dbReference type="eggNOG" id="COG0245">
    <property type="taxonomic scope" value="Bacteria"/>
</dbReference>
<accession>A0A077AYW3</accession>
<feature type="binding site" evidence="8">
    <location>
        <position position="141"/>
    </location>
    <ligand>
        <name>4-CDP-2-C-methyl-D-erythritol 2-phosphate</name>
        <dbReference type="ChEBI" id="CHEBI:57919"/>
    </ligand>
</feature>
<comment type="pathway">
    <text evidence="2 8">Isoprenoid biosynthesis; isopentenyl diphosphate biosynthesis via DXP pathway; isopentenyl diphosphate from 1-deoxy-D-xylulose 5-phosphate: step 4/6.</text>
</comment>
<dbReference type="GO" id="GO:0008685">
    <property type="term" value="F:2-C-methyl-D-erythritol 2,4-cyclodiphosphate synthase activity"/>
    <property type="evidence" value="ECO:0007669"/>
    <property type="project" value="UniProtKB-UniRule"/>
</dbReference>
<dbReference type="Pfam" id="PF02542">
    <property type="entry name" value="YgbB"/>
    <property type="match status" value="1"/>
</dbReference>
<dbReference type="FunFam" id="3.30.1330.50:FF:000001">
    <property type="entry name" value="2-C-methyl-D-erythritol 2,4-cyclodiphosphate synthase"/>
    <property type="match status" value="1"/>
</dbReference>
<dbReference type="GO" id="GO:0019288">
    <property type="term" value="P:isopentenyl diphosphate biosynthetic process, methylerythritol 4-phosphate pathway"/>
    <property type="evidence" value="ECO:0007669"/>
    <property type="project" value="UniProtKB-UniRule"/>
</dbReference>
<evidence type="ECO:0000259" key="10">
    <source>
        <dbReference type="Pfam" id="PF02542"/>
    </source>
</evidence>
<dbReference type="GO" id="GO:0046872">
    <property type="term" value="F:metal ion binding"/>
    <property type="evidence" value="ECO:0007669"/>
    <property type="project" value="UniProtKB-KW"/>
</dbReference>
<dbReference type="KEGG" id="paca:ID47_08900"/>